<accession>A0A015X6V4</accession>
<dbReference type="AlphaFoldDB" id="A0A015X6V4"/>
<dbReference type="Proteomes" id="UP000020773">
    <property type="component" value="Unassembled WGS sequence"/>
</dbReference>
<gene>
    <name evidence="1" type="ORF">M125_5021</name>
</gene>
<reference evidence="1 2" key="1">
    <citation type="submission" date="2014-02" db="EMBL/GenBank/DDBJ databases">
        <authorList>
            <person name="Sears C."/>
            <person name="Carroll K."/>
            <person name="Sack B.R."/>
            <person name="Qadri F."/>
            <person name="Myers L.L."/>
            <person name="Chung G.-T."/>
            <person name="Escheverria P."/>
            <person name="Fraser C.M."/>
            <person name="Sadzewicz L."/>
            <person name="Shefchek K.A."/>
            <person name="Tallon L."/>
            <person name="Das S.P."/>
            <person name="Daugherty S."/>
            <person name="Mongodin E.F."/>
        </authorList>
    </citation>
    <scope>NUCLEOTIDE SEQUENCE [LARGE SCALE GENOMIC DNA]</scope>
    <source>
        <strain evidence="2">3998T(B)3</strain>
    </source>
</reference>
<sequence>MFYNSSGKDTQISPCLFTFRKHFIKNNLPFFSPIHIPGAKRQVVLQSVI</sequence>
<evidence type="ECO:0000313" key="2">
    <source>
        <dbReference type="Proteomes" id="UP000020773"/>
    </source>
</evidence>
<proteinExistence type="predicted"/>
<protein>
    <submittedName>
        <fullName evidence="1">Uncharacterized protein</fullName>
    </submittedName>
</protein>
<dbReference type="EMBL" id="JGDB01000283">
    <property type="protein sequence ID" value="EXY88360.1"/>
    <property type="molecule type" value="Genomic_DNA"/>
</dbReference>
<comment type="caution">
    <text evidence="1">The sequence shown here is derived from an EMBL/GenBank/DDBJ whole genome shotgun (WGS) entry which is preliminary data.</text>
</comment>
<organism evidence="1 2">
    <name type="scientific">Bacteroides fragilis str. 3998T(B)3</name>
    <dbReference type="NCBI Taxonomy" id="1339316"/>
    <lineage>
        <taxon>Bacteria</taxon>
        <taxon>Pseudomonadati</taxon>
        <taxon>Bacteroidota</taxon>
        <taxon>Bacteroidia</taxon>
        <taxon>Bacteroidales</taxon>
        <taxon>Bacteroidaceae</taxon>
        <taxon>Bacteroides</taxon>
    </lineage>
</organism>
<evidence type="ECO:0000313" key="1">
    <source>
        <dbReference type="EMBL" id="EXY88360.1"/>
    </source>
</evidence>
<name>A0A015X6V4_BACFG</name>